<feature type="transmembrane region" description="Helical" evidence="8">
    <location>
        <begin position="234"/>
        <end position="253"/>
    </location>
</feature>
<dbReference type="Pfam" id="PF01925">
    <property type="entry name" value="TauE"/>
    <property type="match status" value="1"/>
</dbReference>
<dbReference type="KEGG" id="bav:BAV2429"/>
<feature type="transmembrane region" description="Helical" evidence="8">
    <location>
        <begin position="7"/>
        <end position="29"/>
    </location>
</feature>
<evidence type="ECO:0000313" key="9">
    <source>
        <dbReference type="EMBL" id="CAJ50039.1"/>
    </source>
</evidence>
<dbReference type="STRING" id="360910.BAV2429"/>
<reference evidence="9 10" key="1">
    <citation type="journal article" date="2006" name="J. Bacteriol.">
        <title>Comparison of the genome sequence of the poultry pathogen Bordetella avium with those of B. bronchiseptica, B. pertussis, and B. parapertussis reveals extensive diversity in surface structures associated with host interaction.</title>
        <authorList>
            <person name="Sebaihia M."/>
            <person name="Preston A."/>
            <person name="Maskell D.J."/>
            <person name="Kuzmiak H."/>
            <person name="Connell T.D."/>
            <person name="King N.D."/>
            <person name="Orndorff P.E."/>
            <person name="Miyamoto D.M."/>
            <person name="Thomson N.R."/>
            <person name="Harris D."/>
            <person name="Goble A."/>
            <person name="Lord A."/>
            <person name="Murphy L."/>
            <person name="Quail M.A."/>
            <person name="Rutter S."/>
            <person name="Squares R."/>
            <person name="Squares S."/>
            <person name="Woodward J."/>
            <person name="Parkhill J."/>
            <person name="Temple L.M."/>
        </authorList>
    </citation>
    <scope>NUCLEOTIDE SEQUENCE [LARGE SCALE GENOMIC DNA]</scope>
    <source>
        <strain evidence="9 10">197N</strain>
    </source>
</reference>
<feature type="transmembrane region" description="Helical" evidence="8">
    <location>
        <begin position="108"/>
        <end position="128"/>
    </location>
</feature>
<evidence type="ECO:0000256" key="8">
    <source>
        <dbReference type="RuleBase" id="RU363041"/>
    </source>
</evidence>
<dbReference type="OrthoDB" id="9800873at2"/>
<protein>
    <recommendedName>
        <fullName evidence="8">Probable membrane transporter protein</fullName>
    </recommendedName>
</protein>
<proteinExistence type="inferred from homology"/>
<keyword evidence="5 8" id="KW-0812">Transmembrane</keyword>
<dbReference type="PANTHER" id="PTHR30269">
    <property type="entry name" value="TRANSMEMBRANE PROTEIN YFCA"/>
    <property type="match status" value="1"/>
</dbReference>
<name>Q2KXS3_BORA1</name>
<feature type="transmembrane region" description="Helical" evidence="8">
    <location>
        <begin position="49"/>
        <end position="71"/>
    </location>
</feature>
<keyword evidence="3" id="KW-0813">Transport</keyword>
<keyword evidence="4 8" id="KW-1003">Cell membrane</keyword>
<keyword evidence="6 8" id="KW-1133">Transmembrane helix</keyword>
<dbReference type="InterPro" id="IPR052017">
    <property type="entry name" value="TSUP"/>
</dbReference>
<evidence type="ECO:0000256" key="5">
    <source>
        <dbReference type="ARBA" id="ARBA00022692"/>
    </source>
</evidence>
<feature type="transmembrane region" description="Helical" evidence="8">
    <location>
        <begin position="83"/>
        <end position="102"/>
    </location>
</feature>
<dbReference type="GO" id="GO:0005886">
    <property type="term" value="C:plasma membrane"/>
    <property type="evidence" value="ECO:0007669"/>
    <property type="project" value="UniProtKB-SubCell"/>
</dbReference>
<dbReference type="EMBL" id="AM167904">
    <property type="protein sequence ID" value="CAJ50039.1"/>
    <property type="molecule type" value="Genomic_DNA"/>
</dbReference>
<dbReference type="eggNOG" id="COG0730">
    <property type="taxonomic scope" value="Bacteria"/>
</dbReference>
<feature type="transmembrane region" description="Helical" evidence="8">
    <location>
        <begin position="140"/>
        <end position="163"/>
    </location>
</feature>
<accession>Q2KXS3</accession>
<dbReference type="HOGENOM" id="CLU_054750_7_1_4"/>
<dbReference type="Proteomes" id="UP000001977">
    <property type="component" value="Chromosome"/>
</dbReference>
<keyword evidence="7 8" id="KW-0472">Membrane</keyword>
<dbReference type="PANTHER" id="PTHR30269:SF32">
    <property type="entry name" value="MEMBRANE TRANSPORTER PROTEIN-RELATED"/>
    <property type="match status" value="1"/>
</dbReference>
<dbReference type="InterPro" id="IPR002781">
    <property type="entry name" value="TM_pro_TauE-like"/>
</dbReference>
<organism evidence="9 10">
    <name type="scientific">Bordetella avium (strain 197N)</name>
    <dbReference type="NCBI Taxonomy" id="360910"/>
    <lineage>
        <taxon>Bacteria</taxon>
        <taxon>Pseudomonadati</taxon>
        <taxon>Pseudomonadota</taxon>
        <taxon>Betaproteobacteria</taxon>
        <taxon>Burkholderiales</taxon>
        <taxon>Alcaligenaceae</taxon>
        <taxon>Bordetella</taxon>
    </lineage>
</organism>
<dbReference type="GeneID" id="92934395"/>
<evidence type="ECO:0000256" key="6">
    <source>
        <dbReference type="ARBA" id="ARBA00022989"/>
    </source>
</evidence>
<evidence type="ECO:0000256" key="4">
    <source>
        <dbReference type="ARBA" id="ARBA00022475"/>
    </source>
</evidence>
<comment type="similarity">
    <text evidence="2 8">Belongs to the 4-toluene sulfonate uptake permease (TSUP) (TC 2.A.102) family.</text>
</comment>
<evidence type="ECO:0000256" key="7">
    <source>
        <dbReference type="ARBA" id="ARBA00023136"/>
    </source>
</evidence>
<keyword evidence="10" id="KW-1185">Reference proteome</keyword>
<dbReference type="AlphaFoldDB" id="Q2KXS3"/>
<sequence length="254" mass="26160">MRTFTDFYLQAGVSLTVLIFGVFLLAGFVKGCIGLGLPTVSVGLLCLAMPAPQAAALLVVPAIITNIWQLAVGGQFVALIRRLAPFLIAICLGNSLGAWLFADVSSHGAVSLLGVALLCYAALGLSTVKLRLPSHQEGWIGALCGAATGLITAVTGVFVLPSVPYLQALGLDRNGLVQAMGIAFMVSTLAMAGGLAYGGSLGPDEAGASILALFPALVGMWAGQHLRRRIGEKAFKRGFFLALALLGVNLVILA</sequence>
<comment type="subcellular location">
    <subcellularLocation>
        <location evidence="1 8">Cell membrane</location>
        <topology evidence="1 8">Multi-pass membrane protein</topology>
    </subcellularLocation>
</comment>
<evidence type="ECO:0000256" key="1">
    <source>
        <dbReference type="ARBA" id="ARBA00004651"/>
    </source>
</evidence>
<feature type="transmembrane region" description="Helical" evidence="8">
    <location>
        <begin position="175"/>
        <end position="199"/>
    </location>
</feature>
<evidence type="ECO:0000256" key="2">
    <source>
        <dbReference type="ARBA" id="ARBA00009142"/>
    </source>
</evidence>
<gene>
    <name evidence="9" type="ordered locus">BAV2429</name>
</gene>
<feature type="transmembrane region" description="Helical" evidence="8">
    <location>
        <begin position="206"/>
        <end position="222"/>
    </location>
</feature>
<dbReference type="RefSeq" id="WP_012418090.1">
    <property type="nucleotide sequence ID" value="NC_010645.1"/>
</dbReference>
<evidence type="ECO:0000256" key="3">
    <source>
        <dbReference type="ARBA" id="ARBA00022448"/>
    </source>
</evidence>
<evidence type="ECO:0000313" key="10">
    <source>
        <dbReference type="Proteomes" id="UP000001977"/>
    </source>
</evidence>